<reference evidence="4 5" key="1">
    <citation type="submission" date="2023-09" db="EMBL/GenBank/DDBJ databases">
        <authorList>
            <person name="Wang M."/>
        </authorList>
    </citation>
    <scope>NUCLEOTIDE SEQUENCE [LARGE SCALE GENOMIC DNA]</scope>
    <source>
        <strain evidence="4">GT-2023</strain>
        <tissue evidence="4">Liver</tissue>
    </source>
</reference>
<dbReference type="Proteomes" id="UP001558613">
    <property type="component" value="Unassembled WGS sequence"/>
</dbReference>
<dbReference type="Pfam" id="PF00098">
    <property type="entry name" value="zf-CCHC"/>
    <property type="match status" value="1"/>
</dbReference>
<organism evidence="4 5">
    <name type="scientific">Cirrhinus molitorella</name>
    <name type="common">mud carp</name>
    <dbReference type="NCBI Taxonomy" id="172907"/>
    <lineage>
        <taxon>Eukaryota</taxon>
        <taxon>Metazoa</taxon>
        <taxon>Chordata</taxon>
        <taxon>Craniata</taxon>
        <taxon>Vertebrata</taxon>
        <taxon>Euteleostomi</taxon>
        <taxon>Actinopterygii</taxon>
        <taxon>Neopterygii</taxon>
        <taxon>Teleostei</taxon>
        <taxon>Ostariophysi</taxon>
        <taxon>Cypriniformes</taxon>
        <taxon>Cyprinidae</taxon>
        <taxon>Labeoninae</taxon>
        <taxon>Labeonini</taxon>
        <taxon>Cirrhinus</taxon>
    </lineage>
</organism>
<accession>A0ABR3NW79</accession>
<keyword evidence="1" id="KW-0862">Zinc</keyword>
<dbReference type="InterPro" id="IPR001878">
    <property type="entry name" value="Znf_CCHC"/>
</dbReference>
<protein>
    <recommendedName>
        <fullName evidence="3">CCHC-type domain-containing protein</fullName>
    </recommendedName>
</protein>
<dbReference type="EMBL" id="JAYMGO010000002">
    <property type="protein sequence ID" value="KAL1281026.1"/>
    <property type="molecule type" value="Genomic_DNA"/>
</dbReference>
<dbReference type="SMART" id="SM00343">
    <property type="entry name" value="ZnF_C2HC"/>
    <property type="match status" value="1"/>
</dbReference>
<evidence type="ECO:0000313" key="5">
    <source>
        <dbReference type="Proteomes" id="UP001558613"/>
    </source>
</evidence>
<feature type="compositionally biased region" description="Polar residues" evidence="2">
    <location>
        <begin position="31"/>
        <end position="40"/>
    </location>
</feature>
<keyword evidence="5" id="KW-1185">Reference proteome</keyword>
<evidence type="ECO:0000256" key="2">
    <source>
        <dbReference type="SAM" id="MobiDB-lite"/>
    </source>
</evidence>
<feature type="region of interest" description="Disordered" evidence="2">
    <location>
        <begin position="114"/>
        <end position="140"/>
    </location>
</feature>
<evidence type="ECO:0000256" key="1">
    <source>
        <dbReference type="PROSITE-ProRule" id="PRU00047"/>
    </source>
</evidence>
<dbReference type="InterPro" id="IPR036875">
    <property type="entry name" value="Znf_CCHC_sf"/>
</dbReference>
<dbReference type="SUPFAM" id="SSF57756">
    <property type="entry name" value="Retrovirus zinc finger-like domains"/>
    <property type="match status" value="1"/>
</dbReference>
<feature type="domain" description="CCHC-type" evidence="3">
    <location>
        <begin position="107"/>
        <end position="122"/>
    </location>
</feature>
<gene>
    <name evidence="4" type="ORF">QQF64_015626</name>
</gene>
<proteinExistence type="predicted"/>
<keyword evidence="1" id="KW-0863">Zinc-finger</keyword>
<evidence type="ECO:0000313" key="4">
    <source>
        <dbReference type="EMBL" id="KAL1281026.1"/>
    </source>
</evidence>
<sequence>MKRRIKAEPDVSFVQLMQAAITWSEEEKAQPPSNVRSSTRARGEVNAAAAQDAPSTLSLEKLYEEIQKIAARQEELYQVVHAKEMNRLQQSRPKKQPLKDSKGRYICYSCGEPGHTSRHCPQGGKAKRGEDGRHHPIWAV</sequence>
<dbReference type="PROSITE" id="PS50158">
    <property type="entry name" value="ZF_CCHC"/>
    <property type="match status" value="1"/>
</dbReference>
<evidence type="ECO:0000259" key="3">
    <source>
        <dbReference type="PROSITE" id="PS50158"/>
    </source>
</evidence>
<dbReference type="Gene3D" id="4.10.60.10">
    <property type="entry name" value="Zinc finger, CCHC-type"/>
    <property type="match status" value="1"/>
</dbReference>
<name>A0ABR3NW79_9TELE</name>
<keyword evidence="1" id="KW-0479">Metal-binding</keyword>
<feature type="region of interest" description="Disordered" evidence="2">
    <location>
        <begin position="23"/>
        <end position="54"/>
    </location>
</feature>
<comment type="caution">
    <text evidence="4">The sequence shown here is derived from an EMBL/GenBank/DDBJ whole genome shotgun (WGS) entry which is preliminary data.</text>
</comment>